<organism evidence="1 2">
    <name type="scientific">Pseudopithomyces chartarum</name>
    <dbReference type="NCBI Taxonomy" id="1892770"/>
    <lineage>
        <taxon>Eukaryota</taxon>
        <taxon>Fungi</taxon>
        <taxon>Dikarya</taxon>
        <taxon>Ascomycota</taxon>
        <taxon>Pezizomycotina</taxon>
        <taxon>Dothideomycetes</taxon>
        <taxon>Pleosporomycetidae</taxon>
        <taxon>Pleosporales</taxon>
        <taxon>Massarineae</taxon>
        <taxon>Didymosphaeriaceae</taxon>
        <taxon>Pseudopithomyces</taxon>
    </lineage>
</organism>
<protein>
    <submittedName>
        <fullName evidence="1">Uncharacterized protein</fullName>
    </submittedName>
</protein>
<reference evidence="1 2" key="1">
    <citation type="submission" date="2021-02" db="EMBL/GenBank/DDBJ databases">
        <title>Genome assembly of Pseudopithomyces chartarum.</title>
        <authorList>
            <person name="Jauregui R."/>
            <person name="Singh J."/>
            <person name="Voisey C."/>
        </authorList>
    </citation>
    <scope>NUCLEOTIDE SEQUENCE [LARGE SCALE GENOMIC DNA]</scope>
    <source>
        <strain evidence="1 2">AGR01</strain>
    </source>
</reference>
<sequence length="106" mass="11868">MSVFFTDSGQAECVSPTFFNDLLAGIAYLRNFDEDFNHLSMQADHVVIVRGAKTSNNAMLKVCGQFEDCLTDAMRKLKDKEPDVFRRLVEKYPGTEVLAKEKAGDA</sequence>
<accession>A0AAN6RI88</accession>
<evidence type="ECO:0000313" key="1">
    <source>
        <dbReference type="EMBL" id="KAK3209029.1"/>
    </source>
</evidence>
<name>A0AAN6RI88_9PLEO</name>
<gene>
    <name evidence="1" type="ORF">GRF29_69g472448</name>
</gene>
<dbReference type="EMBL" id="WVTA01000006">
    <property type="protein sequence ID" value="KAK3209029.1"/>
    <property type="molecule type" value="Genomic_DNA"/>
</dbReference>
<dbReference type="Proteomes" id="UP001280581">
    <property type="component" value="Unassembled WGS sequence"/>
</dbReference>
<keyword evidence="2" id="KW-1185">Reference proteome</keyword>
<proteinExistence type="predicted"/>
<evidence type="ECO:0000313" key="2">
    <source>
        <dbReference type="Proteomes" id="UP001280581"/>
    </source>
</evidence>
<comment type="caution">
    <text evidence="1">The sequence shown here is derived from an EMBL/GenBank/DDBJ whole genome shotgun (WGS) entry which is preliminary data.</text>
</comment>
<dbReference type="AlphaFoldDB" id="A0AAN6RI88"/>